<evidence type="ECO:0000313" key="20">
    <source>
        <dbReference type="Proteomes" id="UP000216533"/>
    </source>
</evidence>
<dbReference type="PIRSF" id="PIRSF000350">
    <property type="entry name" value="Mercury_reductase_MerA"/>
    <property type="match status" value="1"/>
</dbReference>
<dbReference type="Gene3D" id="3.30.390.30">
    <property type="match status" value="1"/>
</dbReference>
<comment type="cofactor">
    <cofactor evidence="14 16">
        <name>FAD</name>
        <dbReference type="ChEBI" id="CHEBI:57692"/>
    </cofactor>
    <text evidence="14 16">Binds 1 FAD per subunit.</text>
</comment>
<feature type="domain" description="FAD/NAD(P)-binding" evidence="18">
    <location>
        <begin position="14"/>
        <end position="330"/>
    </location>
</feature>
<dbReference type="PRINTS" id="PR00368">
    <property type="entry name" value="FADPNR"/>
</dbReference>
<keyword evidence="10" id="KW-1015">Disulfide bond</keyword>
<evidence type="ECO:0000256" key="16">
    <source>
        <dbReference type="RuleBase" id="RU003692"/>
    </source>
</evidence>
<dbReference type="PANTHER" id="PTHR22912">
    <property type="entry name" value="DISULFIDE OXIDOREDUCTASE"/>
    <property type="match status" value="1"/>
</dbReference>
<evidence type="ECO:0000256" key="1">
    <source>
        <dbReference type="ARBA" id="ARBA00004496"/>
    </source>
</evidence>
<dbReference type="InterPro" id="IPR004099">
    <property type="entry name" value="Pyr_nucl-diS_OxRdtase_dimer"/>
</dbReference>
<dbReference type="InterPro" id="IPR001100">
    <property type="entry name" value="Pyr_nuc-diS_OxRdtase"/>
</dbReference>
<comment type="similarity">
    <text evidence="2 16">Belongs to the class-I pyridine nucleotide-disulfide oxidoreductase family.</text>
</comment>
<keyword evidence="8 16" id="KW-0560">Oxidoreductase</keyword>
<dbReference type="InterPro" id="IPR036188">
    <property type="entry name" value="FAD/NAD-bd_sf"/>
</dbReference>
<evidence type="ECO:0000256" key="14">
    <source>
        <dbReference type="PIRSR" id="PIRSR000350-3"/>
    </source>
</evidence>
<dbReference type="GO" id="GO:0004148">
    <property type="term" value="F:dihydrolipoyl dehydrogenase (NADH) activity"/>
    <property type="evidence" value="ECO:0007669"/>
    <property type="project" value="UniProtKB-EC"/>
</dbReference>
<dbReference type="GO" id="GO:0006103">
    <property type="term" value="P:2-oxoglutarate metabolic process"/>
    <property type="evidence" value="ECO:0007669"/>
    <property type="project" value="TreeGrafter"/>
</dbReference>
<dbReference type="AlphaFoldDB" id="A0A255EJ66"/>
<keyword evidence="9 14" id="KW-0520">NAD</keyword>
<evidence type="ECO:0000256" key="7">
    <source>
        <dbReference type="ARBA" id="ARBA00022827"/>
    </source>
</evidence>
<keyword evidence="6 16" id="KW-0285">Flavoprotein</keyword>
<evidence type="ECO:0000256" key="15">
    <source>
        <dbReference type="PIRSR" id="PIRSR000350-4"/>
    </source>
</evidence>
<evidence type="ECO:0000256" key="9">
    <source>
        <dbReference type="ARBA" id="ARBA00023027"/>
    </source>
</evidence>
<dbReference type="RefSeq" id="WP_094449871.1">
    <property type="nucleotide sequence ID" value="NZ_NMVI01000008.1"/>
</dbReference>
<comment type="caution">
    <text evidence="19">The sequence shown here is derived from an EMBL/GenBank/DDBJ whole genome shotgun (WGS) entry which is preliminary data.</text>
</comment>
<evidence type="ECO:0000256" key="12">
    <source>
        <dbReference type="ARBA" id="ARBA00049187"/>
    </source>
</evidence>
<feature type="binding site" evidence="14">
    <location>
        <position position="277"/>
    </location>
    <ligand>
        <name>NAD(+)</name>
        <dbReference type="ChEBI" id="CHEBI:57540"/>
    </ligand>
</feature>
<gene>
    <name evidence="19" type="primary">lpdA</name>
    <name evidence="19" type="ORF">CGZ92_02535</name>
</gene>
<sequence length="474" mass="49246">MSSTAAETTNTDSFDLIVLGGGSAGYSAALRASELGMAVALVEADKIGGTCLHHGCIPTKALLHSAELAESIRQAERFGVSATLTGIDGAAMLEQRATVIANLHRGVRGLIRARKVTVVEGRGELRHDGSHPSVVVTEGDQTRTLRAAHVVLATGARSRMLPGAVLDRRRVLDSTQALALPEVPASAVIIGGGVIGVEFASAWAGLGARVTVLEAADRLLPSEDEPSAKQVDKALRARGIDIRVGTRFDGIRASSTGVEVAAGGDRITADVALVAVGRVPNGEPFAEAGVELDGSWVVTDERLATNLPGVFAAGDLVAGPQLAHRGFAHGIFVAEEIAHRRGRLDDAPSPVVDAWLPRVTYCHPQLASVGVATGTPGTETYLYDLAGNGRAQILGERGQVRVVHRVTDGEPGEVVGIHIVGPQAGDLISEAQLIVGWQAMPTDVADLVHAHPTLSEALGEAHLALAGKPLHVHR</sequence>
<keyword evidence="5" id="KW-0963">Cytoplasm</keyword>
<feature type="binding site" evidence="14">
    <location>
        <begin position="191"/>
        <end position="198"/>
    </location>
    <ligand>
        <name>NAD(+)</name>
        <dbReference type="ChEBI" id="CHEBI:57540"/>
    </ligand>
</feature>
<dbReference type="SUPFAM" id="SSF51905">
    <property type="entry name" value="FAD/NAD(P)-binding domain"/>
    <property type="match status" value="1"/>
</dbReference>
<dbReference type="EMBL" id="NMVI01000008">
    <property type="protein sequence ID" value="OYN89665.1"/>
    <property type="molecule type" value="Genomic_DNA"/>
</dbReference>
<dbReference type="EC" id="1.8.1.4" evidence="3 16"/>
<dbReference type="Pfam" id="PF02852">
    <property type="entry name" value="Pyr_redox_dim"/>
    <property type="match status" value="1"/>
</dbReference>
<evidence type="ECO:0000256" key="2">
    <source>
        <dbReference type="ARBA" id="ARBA00007532"/>
    </source>
</evidence>
<dbReference type="InterPro" id="IPR012999">
    <property type="entry name" value="Pyr_OxRdtase_I_AS"/>
</dbReference>
<proteinExistence type="inferred from homology"/>
<dbReference type="InterPro" id="IPR006258">
    <property type="entry name" value="Lipoamide_DH"/>
</dbReference>
<dbReference type="PRINTS" id="PR00411">
    <property type="entry name" value="PNDRDTASEI"/>
</dbReference>
<feature type="disulfide bond" description="Redox-active" evidence="15">
    <location>
        <begin position="51"/>
        <end position="56"/>
    </location>
</feature>
<comment type="catalytic activity">
    <reaction evidence="12 16">
        <text>N(6)-[(R)-dihydrolipoyl]-L-lysyl-[protein] + NAD(+) = N(6)-[(R)-lipoyl]-L-lysyl-[protein] + NADH + H(+)</text>
        <dbReference type="Rhea" id="RHEA:15045"/>
        <dbReference type="Rhea" id="RHEA-COMP:10474"/>
        <dbReference type="Rhea" id="RHEA-COMP:10475"/>
        <dbReference type="ChEBI" id="CHEBI:15378"/>
        <dbReference type="ChEBI" id="CHEBI:57540"/>
        <dbReference type="ChEBI" id="CHEBI:57945"/>
        <dbReference type="ChEBI" id="CHEBI:83099"/>
        <dbReference type="ChEBI" id="CHEBI:83100"/>
        <dbReference type="EC" id="1.8.1.4"/>
    </reaction>
</comment>
<dbReference type="InterPro" id="IPR016156">
    <property type="entry name" value="FAD/NAD-linked_Rdtase_dimer_sf"/>
</dbReference>
<evidence type="ECO:0000256" key="11">
    <source>
        <dbReference type="ARBA" id="ARBA00023284"/>
    </source>
</evidence>
<dbReference type="NCBIfam" id="TIGR01350">
    <property type="entry name" value="lipoamide_DH"/>
    <property type="match status" value="1"/>
</dbReference>
<feature type="binding site" evidence="14">
    <location>
        <position position="123"/>
    </location>
    <ligand>
        <name>FAD</name>
        <dbReference type="ChEBI" id="CHEBI:57692"/>
    </ligand>
</feature>
<dbReference type="GO" id="GO:0050660">
    <property type="term" value="F:flavin adenine dinucleotide binding"/>
    <property type="evidence" value="ECO:0007669"/>
    <property type="project" value="InterPro"/>
</dbReference>
<feature type="binding site" evidence="14">
    <location>
        <position position="214"/>
    </location>
    <ligand>
        <name>NAD(+)</name>
        <dbReference type="ChEBI" id="CHEBI:57540"/>
    </ligand>
</feature>
<evidence type="ECO:0000256" key="3">
    <source>
        <dbReference type="ARBA" id="ARBA00012608"/>
    </source>
</evidence>
<dbReference type="SUPFAM" id="SSF55424">
    <property type="entry name" value="FAD/NAD-linked reductases, dimerisation (C-terminal) domain"/>
    <property type="match status" value="1"/>
</dbReference>
<feature type="binding site" evidence="14">
    <location>
        <position position="60"/>
    </location>
    <ligand>
        <name>FAD</name>
        <dbReference type="ChEBI" id="CHEBI:57692"/>
    </ligand>
</feature>
<feature type="active site" description="Proton acceptor" evidence="13">
    <location>
        <position position="451"/>
    </location>
</feature>
<evidence type="ECO:0000256" key="8">
    <source>
        <dbReference type="ARBA" id="ARBA00023002"/>
    </source>
</evidence>
<evidence type="ECO:0000313" key="19">
    <source>
        <dbReference type="EMBL" id="OYN89665.1"/>
    </source>
</evidence>
<dbReference type="InterPro" id="IPR050151">
    <property type="entry name" value="Class-I_Pyr_Nuc-Dis_Oxidored"/>
</dbReference>
<evidence type="ECO:0000259" key="17">
    <source>
        <dbReference type="Pfam" id="PF02852"/>
    </source>
</evidence>
<dbReference type="PROSITE" id="PS00076">
    <property type="entry name" value="PYRIDINE_REDOX_1"/>
    <property type="match status" value="1"/>
</dbReference>
<evidence type="ECO:0000256" key="4">
    <source>
        <dbReference type="ARBA" id="ARBA00016961"/>
    </source>
</evidence>
<feature type="domain" description="Pyridine nucleotide-disulphide oxidoreductase dimerisation" evidence="17">
    <location>
        <begin position="357"/>
        <end position="461"/>
    </location>
</feature>
<dbReference type="Gene3D" id="3.50.50.60">
    <property type="entry name" value="FAD/NAD(P)-binding domain"/>
    <property type="match status" value="2"/>
</dbReference>
<comment type="miscellaneous">
    <text evidence="16">The active site is a redox-active disulfide bond.</text>
</comment>
<feature type="binding site" evidence="14">
    <location>
        <position position="315"/>
    </location>
    <ligand>
        <name>FAD</name>
        <dbReference type="ChEBI" id="CHEBI:57692"/>
    </ligand>
</feature>
<keyword evidence="14" id="KW-0547">Nucleotide-binding</keyword>
<evidence type="ECO:0000259" key="18">
    <source>
        <dbReference type="Pfam" id="PF07992"/>
    </source>
</evidence>
<dbReference type="PANTHER" id="PTHR22912:SF217">
    <property type="entry name" value="DIHYDROLIPOYL DEHYDROGENASE"/>
    <property type="match status" value="1"/>
</dbReference>
<accession>A0A255EJ66</accession>
<evidence type="ECO:0000256" key="10">
    <source>
        <dbReference type="ARBA" id="ARBA00023157"/>
    </source>
</evidence>
<evidence type="ECO:0000256" key="5">
    <source>
        <dbReference type="ARBA" id="ARBA00022490"/>
    </source>
</evidence>
<comment type="subcellular location">
    <subcellularLocation>
        <location evidence="1">Cytoplasm</location>
    </subcellularLocation>
</comment>
<name>A0A255EJ66_9ACTN</name>
<evidence type="ECO:0000256" key="6">
    <source>
        <dbReference type="ARBA" id="ARBA00022630"/>
    </source>
</evidence>
<dbReference type="Proteomes" id="UP000216533">
    <property type="component" value="Unassembled WGS sequence"/>
</dbReference>
<organism evidence="19 20">
    <name type="scientific">Parenemella sanctibonifatiensis</name>
    <dbReference type="NCBI Taxonomy" id="2016505"/>
    <lineage>
        <taxon>Bacteria</taxon>
        <taxon>Bacillati</taxon>
        <taxon>Actinomycetota</taxon>
        <taxon>Actinomycetes</taxon>
        <taxon>Propionibacteriales</taxon>
        <taxon>Propionibacteriaceae</taxon>
        <taxon>Parenemella</taxon>
    </lineage>
</organism>
<keyword evidence="7 14" id="KW-0274">FAD</keyword>
<reference evidence="19 20" key="1">
    <citation type="submission" date="2017-07" db="EMBL/GenBank/DDBJ databases">
        <title>Draft whole genome sequences of clinical Proprionibacteriaceae strains.</title>
        <authorList>
            <person name="Bernier A.-M."/>
            <person name="Bernard K."/>
            <person name="Domingo M.-C."/>
        </authorList>
    </citation>
    <scope>NUCLEOTIDE SEQUENCE [LARGE SCALE GENOMIC DNA]</scope>
    <source>
        <strain evidence="19 20">NML 160184</strain>
    </source>
</reference>
<dbReference type="Pfam" id="PF07992">
    <property type="entry name" value="Pyr_redox_2"/>
    <property type="match status" value="1"/>
</dbReference>
<dbReference type="GO" id="GO:0005737">
    <property type="term" value="C:cytoplasm"/>
    <property type="evidence" value="ECO:0007669"/>
    <property type="project" value="UniProtKB-SubCell"/>
</dbReference>
<keyword evidence="11 16" id="KW-0676">Redox-active center</keyword>
<dbReference type="InterPro" id="IPR023753">
    <property type="entry name" value="FAD/NAD-binding_dom"/>
</dbReference>
<evidence type="ECO:0000256" key="13">
    <source>
        <dbReference type="PIRSR" id="PIRSR000350-2"/>
    </source>
</evidence>
<protein>
    <recommendedName>
        <fullName evidence="4 16">Dihydrolipoyl dehydrogenase</fullName>
        <ecNumber evidence="3 16">1.8.1.4</ecNumber>
    </recommendedName>
</protein>